<evidence type="ECO:0000313" key="4">
    <source>
        <dbReference type="EMBL" id="AGJ91008.1"/>
    </source>
</evidence>
<organism evidence="4 5">
    <name type="scientific">Mycoplasma putrefaciens Mput9231</name>
    <dbReference type="NCBI Taxonomy" id="1292033"/>
    <lineage>
        <taxon>Bacteria</taxon>
        <taxon>Bacillati</taxon>
        <taxon>Mycoplasmatota</taxon>
        <taxon>Mollicutes</taxon>
        <taxon>Mycoplasmataceae</taxon>
        <taxon>Mycoplasma</taxon>
    </lineage>
</organism>
<feature type="domain" description="CSD" evidence="3">
    <location>
        <begin position="1"/>
        <end position="66"/>
    </location>
</feature>
<dbReference type="PATRIC" id="fig|1292033.3.peg.601"/>
<dbReference type="eggNOG" id="COG1278">
    <property type="taxonomic scope" value="Bacteria"/>
</dbReference>
<dbReference type="InterPro" id="IPR012340">
    <property type="entry name" value="NA-bd_OB-fold"/>
</dbReference>
<keyword evidence="5" id="KW-1185">Reference proteome</keyword>
<reference evidence="4 5" key="1">
    <citation type="journal article" date="2013" name="Genome Announc.">
        <title>Complete Genome Sequence of Mycoplasma putrefaciens Strain 9231, One of the Agents of Contagious Agalactia in Goats.</title>
        <authorList>
            <person name="Dupuy V."/>
            <person name="Sirand-Pugnet P."/>
            <person name="Baranowski E."/>
            <person name="Barre A."/>
            <person name="Breton M."/>
            <person name="Couture C."/>
            <person name="Dordet-Frisoni E."/>
            <person name="Gaurivaud P."/>
            <person name="Jacob D."/>
            <person name="Lemaitre C."/>
            <person name="Manso-Silvan L."/>
            <person name="Nikolski M."/>
            <person name="Nouvel L.X."/>
            <person name="Poumarat F."/>
            <person name="Tardy F."/>
            <person name="Thebault P."/>
            <person name="Theil S."/>
            <person name="Citti C."/>
            <person name="Blanchard A."/>
            <person name="Thiaucourt F."/>
        </authorList>
    </citation>
    <scope>NUCLEOTIDE SEQUENCE [LARGE SCALE GENOMIC DNA]</scope>
    <source>
        <strain evidence="4">Mput9231</strain>
    </source>
</reference>
<dbReference type="HOGENOM" id="CLU_117621_0_3_14"/>
<evidence type="ECO:0000313" key="5">
    <source>
        <dbReference type="Proteomes" id="UP000012984"/>
    </source>
</evidence>
<sequence length="67" mass="7665">MNTGIVKWFNKEKGFGFIISDSDKSNVFVHYKNININDLNYFDSGEKVTFVLAENKKGFEALNVSIK</sequence>
<dbReference type="SMART" id="SM00357">
    <property type="entry name" value="CSP"/>
    <property type="match status" value="1"/>
</dbReference>
<evidence type="ECO:0000259" key="3">
    <source>
        <dbReference type="PROSITE" id="PS51857"/>
    </source>
</evidence>
<accession>M9WAJ6</accession>
<dbReference type="PROSITE" id="PS51857">
    <property type="entry name" value="CSD_2"/>
    <property type="match status" value="1"/>
</dbReference>
<keyword evidence="2" id="KW-0963">Cytoplasm</keyword>
<dbReference type="AlphaFoldDB" id="M9WAJ6"/>
<dbReference type="PRINTS" id="PR00050">
    <property type="entry name" value="COLDSHOCK"/>
</dbReference>
<dbReference type="OrthoDB" id="9805039at2"/>
<dbReference type="InterPro" id="IPR050181">
    <property type="entry name" value="Cold_shock_domain"/>
</dbReference>
<dbReference type="Proteomes" id="UP000012984">
    <property type="component" value="Chromosome"/>
</dbReference>
<dbReference type="CDD" id="cd04458">
    <property type="entry name" value="CSP_CDS"/>
    <property type="match status" value="1"/>
</dbReference>
<evidence type="ECO:0000256" key="2">
    <source>
        <dbReference type="ARBA" id="ARBA00022490"/>
    </source>
</evidence>
<dbReference type="GO" id="GO:0005737">
    <property type="term" value="C:cytoplasm"/>
    <property type="evidence" value="ECO:0007669"/>
    <property type="project" value="UniProtKB-SubCell"/>
</dbReference>
<protein>
    <submittedName>
        <fullName evidence="4">Cold shock protein</fullName>
    </submittedName>
</protein>
<gene>
    <name evidence="4" type="primary">csp</name>
    <name evidence="4" type="ORF">MPUT9231_6130</name>
</gene>
<dbReference type="PIRSF" id="PIRSF002599">
    <property type="entry name" value="Cold_shock_A"/>
    <property type="match status" value="1"/>
</dbReference>
<dbReference type="Pfam" id="PF00313">
    <property type="entry name" value="CSD"/>
    <property type="match status" value="1"/>
</dbReference>
<proteinExistence type="predicted"/>
<dbReference type="InterPro" id="IPR011129">
    <property type="entry name" value="CSD"/>
</dbReference>
<dbReference type="PANTHER" id="PTHR11544">
    <property type="entry name" value="COLD SHOCK DOMAIN CONTAINING PROTEINS"/>
    <property type="match status" value="1"/>
</dbReference>
<dbReference type="InterPro" id="IPR002059">
    <property type="entry name" value="CSP_DNA-bd"/>
</dbReference>
<dbReference type="RefSeq" id="WP_015587544.1">
    <property type="nucleotide sequence ID" value="NC_021083.1"/>
</dbReference>
<dbReference type="SUPFAM" id="SSF50249">
    <property type="entry name" value="Nucleic acid-binding proteins"/>
    <property type="match status" value="1"/>
</dbReference>
<name>M9WAJ6_9MOLU</name>
<dbReference type="EMBL" id="CP004357">
    <property type="protein sequence ID" value="AGJ91008.1"/>
    <property type="molecule type" value="Genomic_DNA"/>
</dbReference>
<evidence type="ECO:0000256" key="1">
    <source>
        <dbReference type="ARBA" id="ARBA00004496"/>
    </source>
</evidence>
<dbReference type="GO" id="GO:0003676">
    <property type="term" value="F:nucleic acid binding"/>
    <property type="evidence" value="ECO:0007669"/>
    <property type="project" value="InterPro"/>
</dbReference>
<dbReference type="InterPro" id="IPR012156">
    <property type="entry name" value="Cold_shock_CspA"/>
</dbReference>
<comment type="subcellular location">
    <subcellularLocation>
        <location evidence="1">Cytoplasm</location>
    </subcellularLocation>
</comment>
<dbReference type="KEGG" id="mput:MPUT9231_6130"/>
<dbReference type="Gene3D" id="2.40.50.140">
    <property type="entry name" value="Nucleic acid-binding proteins"/>
    <property type="match status" value="1"/>
</dbReference>